<gene>
    <name evidence="4" type="ORF">ALO75_102101</name>
</gene>
<dbReference type="AlphaFoldDB" id="A0A0P9PT78"/>
<evidence type="ECO:0000256" key="1">
    <source>
        <dbReference type="SAM" id="MobiDB-lite"/>
    </source>
</evidence>
<feature type="compositionally biased region" description="Acidic residues" evidence="1">
    <location>
        <begin position="577"/>
        <end position="595"/>
    </location>
</feature>
<dbReference type="PANTHER" id="PTHR43581:SF2">
    <property type="entry name" value="EXCINUCLEASE ATPASE SUBUNIT"/>
    <property type="match status" value="1"/>
</dbReference>
<dbReference type="CDD" id="cd01026">
    <property type="entry name" value="TOPRIM_OLD"/>
    <property type="match status" value="1"/>
</dbReference>
<keyword evidence="5" id="KW-1185">Reference proteome</keyword>
<dbReference type="EMBL" id="LJQC01001034">
    <property type="protein sequence ID" value="KPW88443.1"/>
    <property type="molecule type" value="Genomic_DNA"/>
</dbReference>
<dbReference type="InterPro" id="IPR051396">
    <property type="entry name" value="Bact_Antivir_Def_Nuclease"/>
</dbReference>
<evidence type="ECO:0000313" key="5">
    <source>
        <dbReference type="Proteomes" id="UP000051335"/>
    </source>
</evidence>
<evidence type="ECO:0008006" key="6">
    <source>
        <dbReference type="Google" id="ProtNLM"/>
    </source>
</evidence>
<feature type="region of interest" description="Disordered" evidence="1">
    <location>
        <begin position="574"/>
        <end position="602"/>
    </location>
</feature>
<evidence type="ECO:0000259" key="3">
    <source>
        <dbReference type="Pfam" id="PF20469"/>
    </source>
</evidence>
<protein>
    <recommendedName>
        <fullName evidence="6">ATP-dependent endonuclease</fullName>
    </recommendedName>
</protein>
<dbReference type="InterPro" id="IPR041685">
    <property type="entry name" value="AAA_GajA/Old/RecF-like"/>
</dbReference>
<dbReference type="InterPro" id="IPR027417">
    <property type="entry name" value="P-loop_NTPase"/>
</dbReference>
<dbReference type="Gene3D" id="3.40.50.300">
    <property type="entry name" value="P-loop containing nucleotide triphosphate hydrolases"/>
    <property type="match status" value="1"/>
</dbReference>
<accession>A0A0P9PT78</accession>
<feature type="domain" description="Endonuclease GajA/Old nuclease/RecF-like AAA" evidence="2">
    <location>
        <begin position="230"/>
        <end position="435"/>
    </location>
</feature>
<feature type="domain" description="Endonuclease GajA/Old nuclease/RecF-like AAA" evidence="2">
    <location>
        <begin position="1"/>
        <end position="60"/>
    </location>
</feature>
<name>A0A0P9PT78_9PSED</name>
<dbReference type="Proteomes" id="UP000051335">
    <property type="component" value="Unassembled WGS sequence"/>
</dbReference>
<evidence type="ECO:0000259" key="2">
    <source>
        <dbReference type="Pfam" id="PF13175"/>
    </source>
</evidence>
<sequence>MHIETVWVRNFRRLKDTRIDLASDISIFVGANNSGKTSAAHALQLFTSASKDRFTLHDFSSECWDAINAFGEGADGVELPTISLDIWFCVTPADLHRVVDLLPSLDWQGNRVGIRVELAAADAGLLRSSFQEARASARHALLQPTEEGVAQRDVEPAIAQHGYNPRPRDLCDFIADTVGDRLRRDFELRYYILDSAGFDPEFRQLDGFVPLRLIPDKGRSGRDVLGSLVKVDCLHAQRHLSDSNAGSRSEDLSRCLSRFYERNLEKRGEDYDAQRALYQSESLLNDHLERVFGPTLERLADLGYPGVNNPRLLIKTALNPATILSSHEGARVHYALGALGAAEVTATLPDRYNGLGFKNLIYMVVELLDVHGRWLDIEENRPPLHLIFIEEPEAHLHAQLQQVFVRKVLDILAVPEEDSPYCTSQLVVSTHSPHVLYERGFKPIRYFRRVADAGIQQSKVLSMAAFYEAAVDPNDPNDRTRDFLERYLKLTHCDMFFADAAILVEGNVERLLMPQMIAKAAPRLQSNYLSVLEVGGAFGHRFKGLIDFLGLTSLIVTDIDSVSPPAAGALAANGELPVDEDPADAEPDDNEDAEEAEARRKGRKACMVHEAGALTSNQTLIKWLPGHTTIDDLLAATAEQRTQSRDEEGGALVRVAYQTPVAVVWGGATQVRTGRTLEEAFALQNLAWTQHLDRKDLGLRIKGSNNLEIAGIAERLYRKVKSSSFRKTDFALGLLAQEPSAWTVPNYISDGLRWLEDLVAPPPPAVAEAEAPLNGGEV</sequence>
<organism evidence="4 5">
    <name type="scientific">Pseudomonas syringae pv. coryli</name>
    <dbReference type="NCBI Taxonomy" id="317659"/>
    <lineage>
        <taxon>Bacteria</taxon>
        <taxon>Pseudomonadati</taxon>
        <taxon>Pseudomonadota</taxon>
        <taxon>Gammaproteobacteria</taxon>
        <taxon>Pseudomonadales</taxon>
        <taxon>Pseudomonadaceae</taxon>
        <taxon>Pseudomonas</taxon>
    </lineage>
</organism>
<comment type="caution">
    <text evidence="4">The sequence shown here is derived from an EMBL/GenBank/DDBJ whole genome shotgun (WGS) entry which is preliminary data.</text>
</comment>
<dbReference type="SUPFAM" id="SSF52540">
    <property type="entry name" value="P-loop containing nucleoside triphosphate hydrolases"/>
    <property type="match status" value="1"/>
</dbReference>
<dbReference type="InterPro" id="IPR034139">
    <property type="entry name" value="TOPRIM_OLD"/>
</dbReference>
<dbReference type="Pfam" id="PF13175">
    <property type="entry name" value="AAA_15"/>
    <property type="match status" value="2"/>
</dbReference>
<dbReference type="PANTHER" id="PTHR43581">
    <property type="entry name" value="ATP/GTP PHOSPHATASE"/>
    <property type="match status" value="1"/>
</dbReference>
<evidence type="ECO:0000313" key="4">
    <source>
        <dbReference type="EMBL" id="KPW88443.1"/>
    </source>
</evidence>
<dbReference type="Pfam" id="PF20469">
    <property type="entry name" value="OLD-like_TOPRIM"/>
    <property type="match status" value="1"/>
</dbReference>
<dbReference type="PATRIC" id="fig|317659.3.peg.2594"/>
<proteinExistence type="predicted"/>
<feature type="domain" description="OLD protein-like TOPRIM" evidence="3">
    <location>
        <begin position="496"/>
        <end position="560"/>
    </location>
</feature>
<reference evidence="4 5" key="1">
    <citation type="submission" date="2015-09" db="EMBL/GenBank/DDBJ databases">
        <title>Genome announcement of multiple Pseudomonas syringae strains.</title>
        <authorList>
            <person name="Thakur S."/>
            <person name="Wang P.W."/>
            <person name="Gong Y."/>
            <person name="Weir B.S."/>
            <person name="Guttman D.S."/>
        </authorList>
    </citation>
    <scope>NUCLEOTIDE SEQUENCE [LARGE SCALE GENOMIC DNA]</scope>
    <source>
        <strain evidence="4 5">ICMP17001</strain>
    </source>
</reference>